<feature type="transmembrane region" description="Helical" evidence="1">
    <location>
        <begin position="87"/>
        <end position="110"/>
    </location>
</feature>
<keyword evidence="1" id="KW-0472">Membrane</keyword>
<dbReference type="GeneID" id="119719841"/>
<dbReference type="EnsemblMetazoa" id="XM_038189337.1">
    <property type="protein sequence ID" value="XP_038045265.1"/>
    <property type="gene ID" value="LOC119719841"/>
</dbReference>
<dbReference type="Proteomes" id="UP000887568">
    <property type="component" value="Unplaced"/>
</dbReference>
<dbReference type="AlphaFoldDB" id="A0A913Z3I0"/>
<proteinExistence type="predicted"/>
<keyword evidence="1" id="KW-1133">Transmembrane helix</keyword>
<reference evidence="2" key="1">
    <citation type="submission" date="2022-11" db="UniProtKB">
        <authorList>
            <consortium name="EnsemblMetazoa"/>
        </authorList>
    </citation>
    <scope>IDENTIFICATION</scope>
</reference>
<keyword evidence="1" id="KW-0812">Transmembrane</keyword>
<organism evidence="2 3">
    <name type="scientific">Patiria miniata</name>
    <name type="common">Bat star</name>
    <name type="synonym">Asterina miniata</name>
    <dbReference type="NCBI Taxonomy" id="46514"/>
    <lineage>
        <taxon>Eukaryota</taxon>
        <taxon>Metazoa</taxon>
        <taxon>Echinodermata</taxon>
        <taxon>Eleutherozoa</taxon>
        <taxon>Asterozoa</taxon>
        <taxon>Asteroidea</taxon>
        <taxon>Valvatacea</taxon>
        <taxon>Valvatida</taxon>
        <taxon>Asterinidae</taxon>
        <taxon>Patiria</taxon>
    </lineage>
</organism>
<evidence type="ECO:0000313" key="2">
    <source>
        <dbReference type="EnsemblMetazoa" id="XP_038045265.1"/>
    </source>
</evidence>
<evidence type="ECO:0000256" key="1">
    <source>
        <dbReference type="SAM" id="Phobius"/>
    </source>
</evidence>
<evidence type="ECO:0000313" key="3">
    <source>
        <dbReference type="Proteomes" id="UP000887568"/>
    </source>
</evidence>
<name>A0A913Z3I0_PATMI</name>
<protein>
    <submittedName>
        <fullName evidence="2">Uncharacterized protein</fullName>
    </submittedName>
</protein>
<dbReference type="OrthoDB" id="10447984at2759"/>
<accession>A0A913Z3I0</accession>
<sequence>MSTRAIYKSGVNAPQRIKQKSSSFTQVGCITERASVRSRLHTGLRRLACSSRTRFIAQKARKIASTFSSDKGGIVPVTKVVTMRPHVLLFTCLAVPCLLLAQMVSSVPIFDGDNQLRALDIGDWPVDAYGDTQYLHGAEKRVRPRGGEYCVDWIHNTWRRCKGRKG</sequence>
<keyword evidence="3" id="KW-1185">Reference proteome</keyword>
<dbReference type="RefSeq" id="XP_038045265.1">
    <property type="nucleotide sequence ID" value="XM_038189337.1"/>
</dbReference>